<dbReference type="SUPFAM" id="SSF52833">
    <property type="entry name" value="Thioredoxin-like"/>
    <property type="match status" value="2"/>
</dbReference>
<name>A0A937LHE7_9GAMM</name>
<dbReference type="EMBL" id="JADHQD010000026">
    <property type="protein sequence ID" value="MBL6818572.1"/>
    <property type="molecule type" value="Genomic_DNA"/>
</dbReference>
<feature type="domain" description="DSBA-like thioredoxin" evidence="1">
    <location>
        <begin position="234"/>
        <end position="420"/>
    </location>
</feature>
<dbReference type="GO" id="GO:0016491">
    <property type="term" value="F:oxidoreductase activity"/>
    <property type="evidence" value="ECO:0007669"/>
    <property type="project" value="InterPro"/>
</dbReference>
<accession>A0A937LHE7</accession>
<dbReference type="Pfam" id="PF01323">
    <property type="entry name" value="DSBA"/>
    <property type="match status" value="1"/>
</dbReference>
<dbReference type="InterPro" id="IPR001853">
    <property type="entry name" value="DSBA-like_thioredoxin_dom"/>
</dbReference>
<dbReference type="InterPro" id="IPR051924">
    <property type="entry name" value="GST_Kappa/NadH"/>
</dbReference>
<dbReference type="PANTHER" id="PTHR42943">
    <property type="entry name" value="GLUTATHIONE S-TRANSFERASE KAPPA"/>
    <property type="match status" value="1"/>
</dbReference>
<reference evidence="2" key="1">
    <citation type="submission" date="2020-10" db="EMBL/GenBank/DDBJ databases">
        <title>Microbiome of the Black Sea water column analyzed by genome centric metagenomics.</title>
        <authorList>
            <person name="Cabello-Yeves P.J."/>
            <person name="Callieri C."/>
            <person name="Picazo A."/>
            <person name="Mehrshad M."/>
            <person name="Haro-Moreno J.M."/>
            <person name="Roda-Garcia J."/>
            <person name="Dzembekova N."/>
            <person name="Slabakova V."/>
            <person name="Slabakova N."/>
            <person name="Moncheva S."/>
            <person name="Rodriguez-Valera F."/>
        </authorList>
    </citation>
    <scope>NUCLEOTIDE SEQUENCE</scope>
    <source>
        <strain evidence="2">BS307-5m-G50</strain>
    </source>
</reference>
<protein>
    <submittedName>
        <fullName evidence="2">DsbA family protein</fullName>
    </submittedName>
</protein>
<dbReference type="InterPro" id="IPR036249">
    <property type="entry name" value="Thioredoxin-like_sf"/>
</dbReference>
<evidence type="ECO:0000259" key="1">
    <source>
        <dbReference type="Pfam" id="PF01323"/>
    </source>
</evidence>
<evidence type="ECO:0000313" key="2">
    <source>
        <dbReference type="EMBL" id="MBL6818572.1"/>
    </source>
</evidence>
<dbReference type="Gene3D" id="3.40.30.10">
    <property type="entry name" value="Glutaredoxin"/>
    <property type="match status" value="2"/>
</dbReference>
<sequence>MNIYVSYDLVREIRAKAEIERKEANRPHTVIYFHKVDDPYSALTIEYVDKITSAFDVVLKPVLVGEENSETIHEPTLYDDYCLRDVNRIANYYGVEFSSNTYPEKNLVDLANSILTVAKEEDFISIARNVSKALWKNDKKYLKEVSSELSVGPGQVKEKLALGNKIRNEKEYYYGSAFYYEKELYWGVDRIPHLEDRLDELGLRKGFVDESICLPHLKAPEKLESEERINLYYYPSLNSPYTFVSAKGVKELNNDYPINLITRPVLPMLMRKMTIPTFKAKYIISDAAREGIKKGNPMGAIYSPIGSPARKAYSLFPIIDDAGKGFEYIHELLHASFYEGKNIGDDDYLKSAVEKLGLKWDLIAKELGSNDWKKVLDNNLKDMYAGKCWGVPSFKITDLNDENPFYVWGQDRMWLIKEEIYKRLLG</sequence>
<organism evidence="2 3">
    <name type="scientific">SAR86 cluster bacterium</name>
    <dbReference type="NCBI Taxonomy" id="2030880"/>
    <lineage>
        <taxon>Bacteria</taxon>
        <taxon>Pseudomonadati</taxon>
        <taxon>Pseudomonadota</taxon>
        <taxon>Gammaproteobacteria</taxon>
        <taxon>SAR86 cluster</taxon>
    </lineage>
</organism>
<dbReference type="AlphaFoldDB" id="A0A937LHE7"/>
<comment type="caution">
    <text evidence="2">The sequence shown here is derived from an EMBL/GenBank/DDBJ whole genome shotgun (WGS) entry which is preliminary data.</text>
</comment>
<gene>
    <name evidence="2" type="ORF">ISQ64_04120</name>
</gene>
<dbReference type="Proteomes" id="UP000711391">
    <property type="component" value="Unassembled WGS sequence"/>
</dbReference>
<proteinExistence type="predicted"/>
<evidence type="ECO:0000313" key="3">
    <source>
        <dbReference type="Proteomes" id="UP000711391"/>
    </source>
</evidence>
<dbReference type="PANTHER" id="PTHR42943:SF2">
    <property type="entry name" value="GLUTATHIONE S-TRANSFERASE KAPPA 1"/>
    <property type="match status" value="1"/>
</dbReference>